<dbReference type="PaxDb" id="2903-EOD41123"/>
<dbReference type="InterPro" id="IPR038727">
    <property type="entry name" value="NadR/Ttd14_AAA_dom"/>
</dbReference>
<proteinExistence type="predicted"/>
<dbReference type="EnsemblProtists" id="EOD41123">
    <property type="protein sequence ID" value="EOD41123"/>
    <property type="gene ID" value="EMIHUDRAFT_199318"/>
</dbReference>
<dbReference type="GO" id="GO:0005525">
    <property type="term" value="F:GTP binding"/>
    <property type="evidence" value="ECO:0007669"/>
    <property type="project" value="TreeGrafter"/>
</dbReference>
<dbReference type="PANTHER" id="PTHR34932">
    <property type="entry name" value="TRPL TRANSLOCATION DEFECT PROTEIN 14"/>
    <property type="match status" value="1"/>
</dbReference>
<reference evidence="2" key="2">
    <citation type="submission" date="2024-10" db="UniProtKB">
        <authorList>
            <consortium name="EnsemblProtists"/>
        </authorList>
    </citation>
    <scope>IDENTIFICATION</scope>
</reference>
<evidence type="ECO:0000259" key="1">
    <source>
        <dbReference type="Pfam" id="PF13521"/>
    </source>
</evidence>
<protein>
    <recommendedName>
        <fullName evidence="1">NadR/Ttd14 AAA domain-containing protein</fullName>
    </recommendedName>
</protein>
<dbReference type="Proteomes" id="UP000013827">
    <property type="component" value="Unassembled WGS sequence"/>
</dbReference>
<dbReference type="GO" id="GO:0070300">
    <property type="term" value="F:phosphatidic acid binding"/>
    <property type="evidence" value="ECO:0007669"/>
    <property type="project" value="TreeGrafter"/>
</dbReference>
<dbReference type="PANTHER" id="PTHR34932:SF1">
    <property type="entry name" value="TRPL TRANSLOCATION DEFECT PROTEIN 14"/>
    <property type="match status" value="1"/>
</dbReference>
<feature type="domain" description="NadR/Ttd14 AAA" evidence="1">
    <location>
        <begin position="30"/>
        <end position="204"/>
    </location>
</feature>
<dbReference type="AlphaFoldDB" id="A0A0D3KZD8"/>
<keyword evidence="3" id="KW-1185">Reference proteome</keyword>
<dbReference type="Pfam" id="PF13521">
    <property type="entry name" value="AAA_28"/>
    <property type="match status" value="1"/>
</dbReference>
<sequence>MSDAVKLVAAAAAGGAATLLLHQSSSLEHLTKALTANGFDVLCVPEVTSARGAVEPMRRLPIRALVEFETGLIQAQLQLENSFTQIARSTGRPTVVILDRGLLDVGAYLPPKVWTDVILKENGMTEASIAARRAIFQHLTRWATRYDLVLHLVTAADGAEKFYTTENNAARTETAEQARELDLKIRSCYKAHPKLEVIGNTGSFDAKLQSATKLVLQMVGS</sequence>
<evidence type="ECO:0000313" key="3">
    <source>
        <dbReference type="Proteomes" id="UP000013827"/>
    </source>
</evidence>
<accession>A0A0D3KZD8</accession>
<reference evidence="3" key="1">
    <citation type="journal article" date="2013" name="Nature">
        <title>Pan genome of the phytoplankton Emiliania underpins its global distribution.</title>
        <authorList>
            <person name="Read B.A."/>
            <person name="Kegel J."/>
            <person name="Klute M.J."/>
            <person name="Kuo A."/>
            <person name="Lefebvre S.C."/>
            <person name="Maumus F."/>
            <person name="Mayer C."/>
            <person name="Miller J."/>
            <person name="Monier A."/>
            <person name="Salamov A."/>
            <person name="Young J."/>
            <person name="Aguilar M."/>
            <person name="Claverie J.M."/>
            <person name="Frickenhaus S."/>
            <person name="Gonzalez K."/>
            <person name="Herman E.K."/>
            <person name="Lin Y.C."/>
            <person name="Napier J."/>
            <person name="Ogata H."/>
            <person name="Sarno A.F."/>
            <person name="Shmutz J."/>
            <person name="Schroeder D."/>
            <person name="de Vargas C."/>
            <person name="Verret F."/>
            <person name="von Dassow P."/>
            <person name="Valentin K."/>
            <person name="Van de Peer Y."/>
            <person name="Wheeler G."/>
            <person name="Dacks J.B."/>
            <person name="Delwiche C.F."/>
            <person name="Dyhrman S.T."/>
            <person name="Glockner G."/>
            <person name="John U."/>
            <person name="Richards T."/>
            <person name="Worden A.Z."/>
            <person name="Zhang X."/>
            <person name="Grigoriev I.V."/>
            <person name="Allen A.E."/>
            <person name="Bidle K."/>
            <person name="Borodovsky M."/>
            <person name="Bowler C."/>
            <person name="Brownlee C."/>
            <person name="Cock J.M."/>
            <person name="Elias M."/>
            <person name="Gladyshev V.N."/>
            <person name="Groth M."/>
            <person name="Guda C."/>
            <person name="Hadaegh A."/>
            <person name="Iglesias-Rodriguez M.D."/>
            <person name="Jenkins J."/>
            <person name="Jones B.M."/>
            <person name="Lawson T."/>
            <person name="Leese F."/>
            <person name="Lindquist E."/>
            <person name="Lobanov A."/>
            <person name="Lomsadze A."/>
            <person name="Malik S.B."/>
            <person name="Marsh M.E."/>
            <person name="Mackinder L."/>
            <person name="Mock T."/>
            <person name="Mueller-Roeber B."/>
            <person name="Pagarete A."/>
            <person name="Parker M."/>
            <person name="Probert I."/>
            <person name="Quesneville H."/>
            <person name="Raines C."/>
            <person name="Rensing S.A."/>
            <person name="Riano-Pachon D.M."/>
            <person name="Richier S."/>
            <person name="Rokitta S."/>
            <person name="Shiraiwa Y."/>
            <person name="Soanes D.M."/>
            <person name="van der Giezen M."/>
            <person name="Wahlund T.M."/>
            <person name="Williams B."/>
            <person name="Wilson W."/>
            <person name="Wolfe G."/>
            <person name="Wurch L.L."/>
        </authorList>
    </citation>
    <scope>NUCLEOTIDE SEQUENCE</scope>
</reference>
<evidence type="ECO:0000313" key="2">
    <source>
        <dbReference type="EnsemblProtists" id="EOD41123"/>
    </source>
</evidence>
<dbReference type="InterPro" id="IPR053227">
    <property type="entry name" value="TRPL-trafficking_regulator"/>
</dbReference>
<dbReference type="OMA" id="ENGMTEA"/>
<dbReference type="HOGENOM" id="CLU_088091_0_0_1"/>
<dbReference type="GeneID" id="17286392"/>
<dbReference type="KEGG" id="ehx:EMIHUDRAFT_199318"/>
<dbReference type="eggNOG" id="ENOG502QVQD">
    <property type="taxonomic scope" value="Eukaryota"/>
</dbReference>
<organism evidence="2 3">
    <name type="scientific">Emiliania huxleyi (strain CCMP1516)</name>
    <dbReference type="NCBI Taxonomy" id="280463"/>
    <lineage>
        <taxon>Eukaryota</taxon>
        <taxon>Haptista</taxon>
        <taxon>Haptophyta</taxon>
        <taxon>Prymnesiophyceae</taxon>
        <taxon>Isochrysidales</taxon>
        <taxon>Noelaerhabdaceae</taxon>
        <taxon>Emiliania</taxon>
    </lineage>
</organism>
<dbReference type="GO" id="GO:0035091">
    <property type="term" value="F:phosphatidylinositol binding"/>
    <property type="evidence" value="ECO:0007669"/>
    <property type="project" value="TreeGrafter"/>
</dbReference>
<dbReference type="RefSeq" id="XP_005793552.1">
    <property type="nucleotide sequence ID" value="XM_005793495.1"/>
</dbReference>
<name>A0A0D3KZD8_EMIH1</name>